<dbReference type="AlphaFoldDB" id="A0A7K1LS29"/>
<comment type="caution">
    <text evidence="1">The sequence shown here is derived from an EMBL/GenBank/DDBJ whole genome shotgun (WGS) entry which is preliminary data.</text>
</comment>
<proteinExistence type="predicted"/>
<keyword evidence="2" id="KW-1185">Reference proteome</keyword>
<dbReference type="RefSeq" id="WP_156277103.1">
    <property type="nucleotide sequence ID" value="NZ_BAABGI010000001.1"/>
</dbReference>
<evidence type="ECO:0000313" key="1">
    <source>
        <dbReference type="EMBL" id="MUP43411.1"/>
    </source>
</evidence>
<evidence type="ECO:0000313" key="2">
    <source>
        <dbReference type="Proteomes" id="UP000460416"/>
    </source>
</evidence>
<gene>
    <name evidence="1" type="ORF">FLP08_12565</name>
</gene>
<protein>
    <recommendedName>
        <fullName evidence="3">Porin family protein</fullName>
    </recommendedName>
</protein>
<sequence>MRRLIIILVSICSFITSGQEQESFNITGGAGLLELFHIGGRFQLDQSELGFNIGTVPSPDEDIISLQANYLYHFGGSSDLSARRPWYLRGGFTFIRSDTEFELTKYSIVDLRIGRDFNFSEKFGVQIDLGPAYVISEDVREKQDTDDFWFFFDIDLENEVLPVICFTFYYRI</sequence>
<dbReference type="OrthoDB" id="1436505at2"/>
<organism evidence="1 2">
    <name type="scientific">Christiangramia aestuarii</name>
    <dbReference type="NCBI Taxonomy" id="1028746"/>
    <lineage>
        <taxon>Bacteria</taxon>
        <taxon>Pseudomonadati</taxon>
        <taxon>Bacteroidota</taxon>
        <taxon>Flavobacteriia</taxon>
        <taxon>Flavobacteriales</taxon>
        <taxon>Flavobacteriaceae</taxon>
        <taxon>Christiangramia</taxon>
    </lineage>
</organism>
<dbReference type="EMBL" id="VJVW01000004">
    <property type="protein sequence ID" value="MUP43411.1"/>
    <property type="molecule type" value="Genomic_DNA"/>
</dbReference>
<dbReference type="Proteomes" id="UP000460416">
    <property type="component" value="Unassembled WGS sequence"/>
</dbReference>
<evidence type="ECO:0008006" key="3">
    <source>
        <dbReference type="Google" id="ProtNLM"/>
    </source>
</evidence>
<name>A0A7K1LS29_9FLAO</name>
<accession>A0A7K1LS29</accession>
<reference evidence="1 2" key="1">
    <citation type="submission" date="2019-07" db="EMBL/GenBank/DDBJ databases">
        <title>Gramella aestuarii sp. nov., isolated from a tidal flat, and emended description of Gramella echinicola.</title>
        <authorList>
            <person name="Liu L."/>
        </authorList>
    </citation>
    <scope>NUCLEOTIDE SEQUENCE [LARGE SCALE GENOMIC DNA]</scope>
    <source>
        <strain evidence="1 2">BS12</strain>
    </source>
</reference>